<dbReference type="EMBL" id="RAPK01000007">
    <property type="protein sequence ID" value="RKD75295.1"/>
    <property type="molecule type" value="Genomic_DNA"/>
</dbReference>
<organism evidence="1 2">
    <name type="scientific">Sinobaca qinghaiensis</name>
    <dbReference type="NCBI Taxonomy" id="342944"/>
    <lineage>
        <taxon>Bacteria</taxon>
        <taxon>Bacillati</taxon>
        <taxon>Bacillota</taxon>
        <taxon>Bacilli</taxon>
        <taxon>Bacillales</taxon>
        <taxon>Sporolactobacillaceae</taxon>
        <taxon>Sinobaca</taxon>
    </lineage>
</organism>
<sequence>MNNWKENVSKDALERNIQKIKEKNEISDEKLTECIDHLFDLFNSVRDDINEQTEVQVNYFREYYEASFTFDQAILKIRIDTTNHPMRKAEASFSVYIDDANFSLGQPKYENAYLVDTANCFWSADPNRKVEFTKEMADSVFEHMLTPYIEME</sequence>
<dbReference type="AlphaFoldDB" id="A0A419V5N1"/>
<dbReference type="RefSeq" id="WP_120192184.1">
    <property type="nucleotide sequence ID" value="NZ_RAPK01000007.1"/>
</dbReference>
<proteinExistence type="predicted"/>
<evidence type="ECO:0000313" key="2">
    <source>
        <dbReference type="Proteomes" id="UP000285120"/>
    </source>
</evidence>
<name>A0A419V5N1_9BACL</name>
<dbReference type="Proteomes" id="UP000285120">
    <property type="component" value="Unassembled WGS sequence"/>
</dbReference>
<protein>
    <submittedName>
        <fullName evidence="1">Uncharacterized protein</fullName>
    </submittedName>
</protein>
<keyword evidence="2" id="KW-1185">Reference proteome</keyword>
<reference evidence="1 2" key="1">
    <citation type="submission" date="2018-09" db="EMBL/GenBank/DDBJ databases">
        <title>Genomic Encyclopedia of Archaeal and Bacterial Type Strains, Phase II (KMG-II): from individual species to whole genera.</title>
        <authorList>
            <person name="Goeker M."/>
        </authorList>
    </citation>
    <scope>NUCLEOTIDE SEQUENCE [LARGE SCALE GENOMIC DNA]</scope>
    <source>
        <strain evidence="1 2">DSM 17008</strain>
    </source>
</reference>
<comment type="caution">
    <text evidence="1">The sequence shown here is derived from an EMBL/GenBank/DDBJ whole genome shotgun (WGS) entry which is preliminary data.</text>
</comment>
<accession>A0A419V5N1</accession>
<gene>
    <name evidence="1" type="ORF">ATL39_0994</name>
</gene>
<evidence type="ECO:0000313" key="1">
    <source>
        <dbReference type="EMBL" id="RKD75295.1"/>
    </source>
</evidence>